<dbReference type="EMBL" id="AUBJ02000001">
    <property type="protein sequence ID" value="MCP2331780.1"/>
    <property type="molecule type" value="Genomic_DNA"/>
</dbReference>
<reference evidence="4 5" key="1">
    <citation type="submission" date="2013-07" db="EMBL/GenBank/DDBJ databases">
        <authorList>
            <consortium name="DOE Joint Genome Institute"/>
            <person name="Reeve W."/>
            <person name="Huntemann M."/>
            <person name="Han J."/>
            <person name="Chen A."/>
            <person name="Kyrpides N."/>
            <person name="Mavromatis K."/>
            <person name="Markowitz V."/>
            <person name="Palaniappan K."/>
            <person name="Ivanova N."/>
            <person name="Schaumberg A."/>
            <person name="Pati A."/>
            <person name="Liolios K."/>
            <person name="Nordberg H.P."/>
            <person name="Cantor M.N."/>
            <person name="Hua S.X."/>
            <person name="Woyke T."/>
        </authorList>
    </citation>
    <scope>NUCLEOTIDE SEQUENCE [LARGE SCALE GENOMIC DNA]</scope>
    <source>
        <strain evidence="4 5">DSM 43889</strain>
    </source>
</reference>
<keyword evidence="2" id="KW-1133">Transmembrane helix</keyword>
<evidence type="ECO:0000256" key="1">
    <source>
        <dbReference type="SAM" id="MobiDB-lite"/>
    </source>
</evidence>
<proteinExistence type="predicted"/>
<organism evidence="4 5">
    <name type="scientific">Actinoalloteichus caeruleus DSM 43889</name>
    <dbReference type="NCBI Taxonomy" id="1120930"/>
    <lineage>
        <taxon>Bacteria</taxon>
        <taxon>Bacillati</taxon>
        <taxon>Actinomycetota</taxon>
        <taxon>Actinomycetes</taxon>
        <taxon>Pseudonocardiales</taxon>
        <taxon>Pseudonocardiaceae</taxon>
        <taxon>Actinoalloteichus</taxon>
        <taxon>Actinoalloteichus cyanogriseus</taxon>
    </lineage>
</organism>
<feature type="transmembrane region" description="Helical" evidence="2">
    <location>
        <begin position="126"/>
        <end position="144"/>
    </location>
</feature>
<keyword evidence="2" id="KW-0472">Membrane</keyword>
<dbReference type="RefSeq" id="WP_245588745.1">
    <property type="nucleotide sequence ID" value="NZ_AUBJ02000001.1"/>
</dbReference>
<dbReference type="Pfam" id="PF23636">
    <property type="entry name" value="DUF7144"/>
    <property type="match status" value="1"/>
</dbReference>
<feature type="transmembrane region" description="Helical" evidence="2">
    <location>
        <begin position="32"/>
        <end position="56"/>
    </location>
</feature>
<evidence type="ECO:0000313" key="4">
    <source>
        <dbReference type="EMBL" id="MCP2331780.1"/>
    </source>
</evidence>
<evidence type="ECO:0000259" key="3">
    <source>
        <dbReference type="Pfam" id="PF23636"/>
    </source>
</evidence>
<name>A0ABT1JH01_ACTCY</name>
<feature type="transmembrane region" description="Helical" evidence="2">
    <location>
        <begin position="101"/>
        <end position="120"/>
    </location>
</feature>
<feature type="domain" description="DUF7144" evidence="3">
    <location>
        <begin position="32"/>
        <end position="147"/>
    </location>
</feature>
<dbReference type="Proteomes" id="UP000791080">
    <property type="component" value="Unassembled WGS sequence"/>
</dbReference>
<evidence type="ECO:0000313" key="5">
    <source>
        <dbReference type="Proteomes" id="UP000791080"/>
    </source>
</evidence>
<feature type="transmembrane region" description="Helical" evidence="2">
    <location>
        <begin position="76"/>
        <end position="94"/>
    </location>
</feature>
<reference evidence="4 5" key="2">
    <citation type="submission" date="2022-06" db="EMBL/GenBank/DDBJ databases">
        <title>Genomic Encyclopedia of Type Strains, Phase I: the one thousand microbial genomes (KMG-I) project.</title>
        <authorList>
            <person name="Kyrpides N."/>
        </authorList>
    </citation>
    <scope>NUCLEOTIDE SEQUENCE [LARGE SCALE GENOMIC DNA]</scope>
    <source>
        <strain evidence="4 5">DSM 43889</strain>
    </source>
</reference>
<keyword evidence="5" id="KW-1185">Reference proteome</keyword>
<evidence type="ECO:0000256" key="2">
    <source>
        <dbReference type="SAM" id="Phobius"/>
    </source>
</evidence>
<dbReference type="InterPro" id="IPR055568">
    <property type="entry name" value="DUF7144"/>
</dbReference>
<feature type="region of interest" description="Disordered" evidence="1">
    <location>
        <begin position="1"/>
        <end position="20"/>
    </location>
</feature>
<sequence>MAEAHMSHQPAGRPAGGAVLHRDGREGTGQGWVLFAGIFMILLGAFHVIQGLVALLRSDYFLVTENGLLVQFNFTAWGWIHLVLGVVAVLAGLGIMTGAQWARITGIVLAGLSVLVNLAFLAAYPLWTTLIIAFDILVIYALAVHGREARTTA</sequence>
<protein>
    <recommendedName>
        <fullName evidence="3">DUF7144 domain-containing protein</fullName>
    </recommendedName>
</protein>
<comment type="caution">
    <text evidence="4">The sequence shown here is derived from an EMBL/GenBank/DDBJ whole genome shotgun (WGS) entry which is preliminary data.</text>
</comment>
<keyword evidence="2" id="KW-0812">Transmembrane</keyword>
<gene>
    <name evidence="4" type="ORF">G443_002050</name>
</gene>
<accession>A0ABT1JH01</accession>